<keyword evidence="7" id="KW-1185">Reference proteome</keyword>
<dbReference type="Gene3D" id="2.20.25.240">
    <property type="match status" value="1"/>
</dbReference>
<feature type="domain" description="FLYWCH-type" evidence="5">
    <location>
        <begin position="678"/>
        <end position="736"/>
    </location>
</feature>
<feature type="compositionally biased region" description="Basic and acidic residues" evidence="4">
    <location>
        <begin position="895"/>
        <end position="913"/>
    </location>
</feature>
<feature type="region of interest" description="Disordered" evidence="4">
    <location>
        <begin position="769"/>
        <end position="807"/>
    </location>
</feature>
<evidence type="ECO:0000313" key="7">
    <source>
        <dbReference type="Proteomes" id="UP000225706"/>
    </source>
</evidence>
<evidence type="ECO:0000256" key="4">
    <source>
        <dbReference type="SAM" id="MobiDB-lite"/>
    </source>
</evidence>
<feature type="compositionally biased region" description="Basic and acidic residues" evidence="4">
    <location>
        <begin position="839"/>
        <end position="888"/>
    </location>
</feature>
<evidence type="ECO:0000256" key="1">
    <source>
        <dbReference type="ARBA" id="ARBA00022723"/>
    </source>
</evidence>
<keyword evidence="3" id="KW-0862">Zinc</keyword>
<dbReference type="OrthoDB" id="10067563at2759"/>
<dbReference type="GO" id="GO:0008270">
    <property type="term" value="F:zinc ion binding"/>
    <property type="evidence" value="ECO:0007669"/>
    <property type="project" value="UniProtKB-KW"/>
</dbReference>
<dbReference type="EMBL" id="LSMT01000060">
    <property type="protein sequence ID" value="PFX29818.1"/>
    <property type="molecule type" value="Genomic_DNA"/>
</dbReference>
<evidence type="ECO:0000259" key="5">
    <source>
        <dbReference type="Pfam" id="PF04500"/>
    </source>
</evidence>
<keyword evidence="1" id="KW-0479">Metal-binding</keyword>
<keyword evidence="2" id="KW-0863">Zinc-finger</keyword>
<evidence type="ECO:0000256" key="2">
    <source>
        <dbReference type="ARBA" id="ARBA00022771"/>
    </source>
</evidence>
<dbReference type="Proteomes" id="UP000225706">
    <property type="component" value="Unassembled WGS sequence"/>
</dbReference>
<dbReference type="Pfam" id="PF04500">
    <property type="entry name" value="FLYWCH"/>
    <property type="match status" value="1"/>
</dbReference>
<gene>
    <name evidence="6" type="ORF">AWC38_SpisGene5450</name>
</gene>
<name>A0A2B4SMK7_STYPI</name>
<proteinExistence type="predicted"/>
<dbReference type="InterPro" id="IPR007588">
    <property type="entry name" value="Znf_FLYWCH"/>
</dbReference>
<dbReference type="AlphaFoldDB" id="A0A2B4SMK7"/>
<sequence>MGGRACNLPALYNSVESQSNFNLQLVETVVAKQLQHYLNGNNLFPVFQSAYRQNHSTETALLKVTNDILLNMNNQCVTLLILLDLSAAFDTINHDTMLRRLEYSFGIQGKAFSCFASCLSGRTQRIMIKESLSKPIVHDPNDTAKLAVVRNMEDCMRDICSWMLNNDLHFNDDKNEFLLIGSSQQLRKLDNISICVGDSDIHPVPLGRSLGCWFDSRLSTASHITKICTSSFYFIHNIRRIREYLSRQSSEILVHAFITSSLDNYVQETKDLSQVLCQKCTVLKYYKLLQQLQELERLRLDYKESVCESIDIQRDKRCAKDSPVDNHDIKNARGKACIFPAAPKSKRKLCVQNNNDIEDPFSALDVDYFCDSRDRKRSHEQRCPQVSAIAYRFALAVLWHSGAKKQGFMHACHWGISVSHSSILWKLDEMGEEFDSEVKTWKWNLEKHHQTTKMLDCIEQYVAAQEVQQQEQIPVGFSTTNIDALELEFPNLMKSVDQCSEDGSDSSASEVENMDDFVEDYEHYCESSTRMGENYCLVSQHLKKSGFGEEDIKTLTELSSMGRSSPIGKVHHAIIKAHHLRDEPPKYQIIGDNLDIAVRGEIEIQCSCETCNVPEAESTRISAADEVASVSSNSSQDFGTFTVSTPVEELSLQEAFPVPMELDDTMPPKTYERVPAFSQCGKPKLADSDGYMYTVKSVKGDCTYWRCSVRNKTSNCKATLQERDDNFIPGPQPHCHQPAGPGAATALKVSAGIRKTAIDKLFTPAGTVLGAGSEGESEPVQTSSKVAKKRRLESVSSSKMSNCPEREGVTQLLARAKQLNIESDEESIRSSILNSVESSLHEQKQSDVEVVDTEREKRKEKELRRKEKEEEDRRREEENRRRDEETSNRRRKRKHDELRDEKRTRSGNEEQTQRRRRAGSRRLCVFLEMMAECVVSASLSNVGGLAVGAIDLINRTLSVPRFILVFNIVKLLSCSDADCAVEAILLLMLSLVGSDSCCCRDRAASTLDTIPSQSCQFLLRSSMVGMFRCLVGWFVGNYHNSVNVEAALSLQQQLSEPTKDSIRSRIASTAQSASLHDSNLTKEKRHALKWLRNDENIVILPDYKGRVTVVMDKTDYHNKMDALVNKKQAYKELKRDPTPALQCKLNSKLLTLRRRTPPTPNSTID</sequence>
<comment type="caution">
    <text evidence="6">The sequence shown here is derived from an EMBL/GenBank/DDBJ whole genome shotgun (WGS) entry which is preliminary data.</text>
</comment>
<evidence type="ECO:0000313" key="6">
    <source>
        <dbReference type="EMBL" id="PFX29818.1"/>
    </source>
</evidence>
<accession>A0A2B4SMK7</accession>
<feature type="region of interest" description="Disordered" evidence="4">
    <location>
        <begin position="836"/>
        <end position="915"/>
    </location>
</feature>
<reference evidence="7" key="1">
    <citation type="journal article" date="2017" name="bioRxiv">
        <title>Comparative analysis of the genomes of Stylophora pistillata and Acropora digitifera provides evidence for extensive differences between species of corals.</title>
        <authorList>
            <person name="Voolstra C.R."/>
            <person name="Li Y."/>
            <person name="Liew Y.J."/>
            <person name="Baumgarten S."/>
            <person name="Zoccola D."/>
            <person name="Flot J.-F."/>
            <person name="Tambutte S."/>
            <person name="Allemand D."/>
            <person name="Aranda M."/>
        </authorList>
    </citation>
    <scope>NUCLEOTIDE SEQUENCE [LARGE SCALE GENOMIC DNA]</scope>
</reference>
<protein>
    <recommendedName>
        <fullName evidence="5">FLYWCH-type domain-containing protein</fullName>
    </recommendedName>
</protein>
<evidence type="ECO:0000256" key="3">
    <source>
        <dbReference type="ARBA" id="ARBA00022833"/>
    </source>
</evidence>
<dbReference type="PANTHER" id="PTHR33332">
    <property type="entry name" value="REVERSE TRANSCRIPTASE DOMAIN-CONTAINING PROTEIN"/>
    <property type="match status" value="1"/>
</dbReference>
<organism evidence="6 7">
    <name type="scientific">Stylophora pistillata</name>
    <name type="common">Smooth cauliflower coral</name>
    <dbReference type="NCBI Taxonomy" id="50429"/>
    <lineage>
        <taxon>Eukaryota</taxon>
        <taxon>Metazoa</taxon>
        <taxon>Cnidaria</taxon>
        <taxon>Anthozoa</taxon>
        <taxon>Hexacorallia</taxon>
        <taxon>Scleractinia</taxon>
        <taxon>Astrocoeniina</taxon>
        <taxon>Pocilloporidae</taxon>
        <taxon>Stylophora</taxon>
    </lineage>
</organism>